<keyword evidence="2" id="KW-1185">Reference proteome</keyword>
<dbReference type="AlphaFoldDB" id="A0A378LLX9"/>
<proteinExistence type="predicted"/>
<gene>
    <name evidence="1" type="ORF">NCTC11532_00186</name>
</gene>
<sequence>MSQSMCHKIKLFLALFLSFTLNGLYSVTHAANKMLLPPWYLLNHQLVAALDADPCVKVGDLTGEGMDMEIKIKVCKEDKARALAYFINRQHDFGNMVVTVKVYTEEYNPVEAIAPTTIKETVDLLNQALKGNKYFIKAGIGIRHQMETAYALFRPMIIQYYSDDISDWFLNTNEVAAKIFGAVLRLDPYSEDAIKIYPSTEMIEEAKFHQQ</sequence>
<accession>A0A378LLX9</accession>
<organism evidence="1 2">
    <name type="scientific">Legionella wadsworthii</name>
    <dbReference type="NCBI Taxonomy" id="28088"/>
    <lineage>
        <taxon>Bacteria</taxon>
        <taxon>Pseudomonadati</taxon>
        <taxon>Pseudomonadota</taxon>
        <taxon>Gammaproteobacteria</taxon>
        <taxon>Legionellales</taxon>
        <taxon>Legionellaceae</taxon>
        <taxon>Legionella</taxon>
    </lineage>
</organism>
<name>A0A378LLX9_9GAMM</name>
<protein>
    <submittedName>
        <fullName evidence="1">Uncharacterized protein</fullName>
    </submittedName>
</protein>
<reference evidence="1 2" key="1">
    <citation type="submission" date="2018-06" db="EMBL/GenBank/DDBJ databases">
        <authorList>
            <consortium name="Pathogen Informatics"/>
            <person name="Doyle S."/>
        </authorList>
    </citation>
    <scope>NUCLEOTIDE SEQUENCE [LARGE SCALE GENOMIC DNA]</scope>
    <source>
        <strain evidence="1 2">NCTC11532</strain>
    </source>
</reference>
<evidence type="ECO:0000313" key="1">
    <source>
        <dbReference type="EMBL" id="STY28025.1"/>
    </source>
</evidence>
<evidence type="ECO:0000313" key="2">
    <source>
        <dbReference type="Proteomes" id="UP000255297"/>
    </source>
</evidence>
<dbReference type="EMBL" id="UGPB01000001">
    <property type="protein sequence ID" value="STY28025.1"/>
    <property type="molecule type" value="Genomic_DNA"/>
</dbReference>
<dbReference type="Proteomes" id="UP000255297">
    <property type="component" value="Unassembled WGS sequence"/>
</dbReference>